<comment type="caution">
    <text evidence="1">The sequence shown here is derived from an EMBL/GenBank/DDBJ whole genome shotgun (WGS) entry which is preliminary data.</text>
</comment>
<proteinExistence type="predicted"/>
<name>A0A9W6C108_9CHLO</name>
<dbReference type="EMBL" id="BRXU01000046">
    <property type="protein sequence ID" value="GLC61450.1"/>
    <property type="molecule type" value="Genomic_DNA"/>
</dbReference>
<sequence length="107" mass="11009">MLRCITGRQRIASRLPRLPAGGGSSRSGNRGLLNILAPGVGREGLSLPVAPYVSGNGAAQRQVGEGRGLRGWGVVYVGMGVDSTSQPDNPGRAWTEILFQGPVAVAG</sequence>
<evidence type="ECO:0000313" key="2">
    <source>
        <dbReference type="Proteomes" id="UP001165080"/>
    </source>
</evidence>
<organism evidence="1 2">
    <name type="scientific">Pleodorina starrii</name>
    <dbReference type="NCBI Taxonomy" id="330485"/>
    <lineage>
        <taxon>Eukaryota</taxon>
        <taxon>Viridiplantae</taxon>
        <taxon>Chlorophyta</taxon>
        <taxon>core chlorophytes</taxon>
        <taxon>Chlorophyceae</taxon>
        <taxon>CS clade</taxon>
        <taxon>Chlamydomonadales</taxon>
        <taxon>Volvocaceae</taxon>
        <taxon>Pleodorina</taxon>
    </lineage>
</organism>
<dbReference type="Proteomes" id="UP001165080">
    <property type="component" value="Unassembled WGS sequence"/>
</dbReference>
<gene>
    <name evidence="1" type="primary">PLESTMB000416</name>
    <name evidence="1" type="ORF">PLESTB_001757700</name>
</gene>
<evidence type="ECO:0000313" key="1">
    <source>
        <dbReference type="EMBL" id="GLC61450.1"/>
    </source>
</evidence>
<reference evidence="1 2" key="1">
    <citation type="journal article" date="2023" name="Commun. Biol.">
        <title>Reorganization of the ancestral sex-determining regions during the evolution of trioecy in Pleodorina starrii.</title>
        <authorList>
            <person name="Takahashi K."/>
            <person name="Suzuki S."/>
            <person name="Kawai-Toyooka H."/>
            <person name="Yamamoto K."/>
            <person name="Hamaji T."/>
            <person name="Ootsuki R."/>
            <person name="Yamaguchi H."/>
            <person name="Kawachi M."/>
            <person name="Higashiyama T."/>
            <person name="Nozaki H."/>
        </authorList>
    </citation>
    <scope>NUCLEOTIDE SEQUENCE [LARGE SCALE GENOMIC DNA]</scope>
    <source>
        <strain evidence="1 2">NIES-4479</strain>
    </source>
</reference>
<protein>
    <submittedName>
        <fullName evidence="1">Uncharacterized protein</fullName>
    </submittedName>
</protein>
<dbReference type="AlphaFoldDB" id="A0A9W6C108"/>
<keyword evidence="2" id="KW-1185">Reference proteome</keyword>
<accession>A0A9W6C108</accession>